<comment type="subcellular location">
    <subcellularLocation>
        <location evidence="1">Cell outer membrane</location>
        <topology evidence="1">Multi-pass membrane protein</topology>
    </subcellularLocation>
</comment>
<dbReference type="InterPro" id="IPR023614">
    <property type="entry name" value="Porin_dom_sf"/>
</dbReference>
<dbReference type="Proteomes" id="UP001212602">
    <property type="component" value="Unassembled WGS sequence"/>
</dbReference>
<evidence type="ECO:0000259" key="12">
    <source>
        <dbReference type="Pfam" id="PF13609"/>
    </source>
</evidence>
<keyword evidence="3" id="KW-0813">Transport</keyword>
<evidence type="ECO:0000256" key="4">
    <source>
        <dbReference type="ARBA" id="ARBA00022452"/>
    </source>
</evidence>
<dbReference type="GO" id="GO:0009279">
    <property type="term" value="C:cell outer membrane"/>
    <property type="evidence" value="ECO:0007669"/>
    <property type="project" value="UniProtKB-SubCell"/>
</dbReference>
<evidence type="ECO:0000256" key="6">
    <source>
        <dbReference type="ARBA" id="ARBA00022729"/>
    </source>
</evidence>
<name>A0AAE3N4G9_9BURK</name>
<evidence type="ECO:0000256" key="1">
    <source>
        <dbReference type="ARBA" id="ARBA00004571"/>
    </source>
</evidence>
<feature type="signal peptide" evidence="11">
    <location>
        <begin position="1"/>
        <end position="28"/>
    </location>
</feature>
<keyword evidence="14" id="KW-1185">Reference proteome</keyword>
<keyword evidence="10" id="KW-0998">Cell outer membrane</keyword>
<sequence length="432" mass="46594">MTHRTRIRASASTWATTLLLLPAAGAFAQSGSQVQIYGYVAPMVDRISVSGTTPVAPANRPSMLGAGAYGTRDGSVLRMQSATTHFGFRGTEDLGGGLQALFQLESGFQVDDGNWTGGAGRAFNRNTRVGLASKQWGTLFGGIWDTPSAWSHLGFTNGIRNPYAGDSSSIFVTPGFNIPHSVTADTRTNGPGDATFNRRQGNSVQYWSPSWAGFSFRLAYSLPEGERTALNGTRYKPTIFGLGAEYAAGPLVLRYVYQQHKDFFGLAWIGPNPAANPDVATATVRDAKDVNHRLIARYEINRNWMLQGAFDRLDYRAEGVATGGMNRYARNAWSAQVIWRHELHTVWANAGQASDGQCSRAGGATCSTEGLGARNWALGYRHTLSRRTGVFASVYGVHNRASGQYGVFPRSSAGITAGSRQTGLTLGMEHAF</sequence>
<evidence type="ECO:0000256" key="10">
    <source>
        <dbReference type="ARBA" id="ARBA00023237"/>
    </source>
</evidence>
<feature type="chain" id="PRO_5042231623" evidence="11">
    <location>
        <begin position="29"/>
        <end position="432"/>
    </location>
</feature>
<dbReference type="Gene3D" id="2.40.160.10">
    <property type="entry name" value="Porin"/>
    <property type="match status" value="1"/>
</dbReference>
<evidence type="ECO:0000256" key="11">
    <source>
        <dbReference type="SAM" id="SignalP"/>
    </source>
</evidence>
<dbReference type="GO" id="GO:0046930">
    <property type="term" value="C:pore complex"/>
    <property type="evidence" value="ECO:0007669"/>
    <property type="project" value="UniProtKB-KW"/>
</dbReference>
<keyword evidence="8" id="KW-0626">Porin</keyword>
<dbReference type="CDD" id="cd00342">
    <property type="entry name" value="gram_neg_porins"/>
    <property type="match status" value="1"/>
</dbReference>
<keyword evidence="7" id="KW-0406">Ion transport</keyword>
<keyword evidence="5" id="KW-0812">Transmembrane</keyword>
<dbReference type="RefSeq" id="WP_271426929.1">
    <property type="nucleotide sequence ID" value="NZ_JAQIPB010000002.1"/>
</dbReference>
<dbReference type="GO" id="GO:0006811">
    <property type="term" value="P:monoatomic ion transport"/>
    <property type="evidence" value="ECO:0007669"/>
    <property type="project" value="UniProtKB-KW"/>
</dbReference>
<protein>
    <submittedName>
        <fullName evidence="13">Porin</fullName>
    </submittedName>
</protein>
<dbReference type="EMBL" id="JAQIPB010000002">
    <property type="protein sequence ID" value="MDA7415650.1"/>
    <property type="molecule type" value="Genomic_DNA"/>
</dbReference>
<organism evidence="13 14">
    <name type="scientific">Xenophilus arseniciresistens</name>
    <dbReference type="NCBI Taxonomy" id="1283306"/>
    <lineage>
        <taxon>Bacteria</taxon>
        <taxon>Pseudomonadati</taxon>
        <taxon>Pseudomonadota</taxon>
        <taxon>Betaproteobacteria</taxon>
        <taxon>Burkholderiales</taxon>
        <taxon>Comamonadaceae</taxon>
        <taxon>Xenophilus</taxon>
    </lineage>
</organism>
<gene>
    <name evidence="13" type="ORF">PGB34_04680</name>
</gene>
<evidence type="ECO:0000256" key="5">
    <source>
        <dbReference type="ARBA" id="ARBA00022692"/>
    </source>
</evidence>
<dbReference type="InterPro" id="IPR050298">
    <property type="entry name" value="Gram-neg_bact_OMP"/>
</dbReference>
<evidence type="ECO:0000256" key="3">
    <source>
        <dbReference type="ARBA" id="ARBA00022448"/>
    </source>
</evidence>
<proteinExistence type="predicted"/>
<comment type="caution">
    <text evidence="13">The sequence shown here is derived from an EMBL/GenBank/DDBJ whole genome shotgun (WGS) entry which is preliminary data.</text>
</comment>
<dbReference type="AlphaFoldDB" id="A0AAE3N4G9"/>
<dbReference type="InterPro" id="IPR033900">
    <property type="entry name" value="Gram_neg_porin_domain"/>
</dbReference>
<evidence type="ECO:0000313" key="14">
    <source>
        <dbReference type="Proteomes" id="UP001212602"/>
    </source>
</evidence>
<dbReference type="SUPFAM" id="SSF56935">
    <property type="entry name" value="Porins"/>
    <property type="match status" value="1"/>
</dbReference>
<keyword evidence="4" id="KW-1134">Transmembrane beta strand</keyword>
<evidence type="ECO:0000256" key="9">
    <source>
        <dbReference type="ARBA" id="ARBA00023136"/>
    </source>
</evidence>
<evidence type="ECO:0000256" key="7">
    <source>
        <dbReference type="ARBA" id="ARBA00023065"/>
    </source>
</evidence>
<accession>A0AAE3N4G9</accession>
<reference evidence="13" key="1">
    <citation type="submission" date="2023-01" db="EMBL/GenBank/DDBJ databases">
        <title>Xenophilus mangrovi sp. nov., isolated from soil of Mangrove nature reserve.</title>
        <authorList>
            <person name="Xu S."/>
            <person name="Liu Z."/>
            <person name="Xu Y."/>
        </authorList>
    </citation>
    <scope>NUCLEOTIDE SEQUENCE</scope>
    <source>
        <strain evidence="13">YW8</strain>
    </source>
</reference>
<feature type="domain" description="Porin" evidence="12">
    <location>
        <begin position="15"/>
        <end position="400"/>
    </location>
</feature>
<evidence type="ECO:0000256" key="8">
    <source>
        <dbReference type="ARBA" id="ARBA00023114"/>
    </source>
</evidence>
<evidence type="ECO:0000313" key="13">
    <source>
        <dbReference type="EMBL" id="MDA7415650.1"/>
    </source>
</evidence>
<dbReference type="GO" id="GO:0015288">
    <property type="term" value="F:porin activity"/>
    <property type="evidence" value="ECO:0007669"/>
    <property type="project" value="UniProtKB-KW"/>
</dbReference>
<dbReference type="Pfam" id="PF13609">
    <property type="entry name" value="Porin_4"/>
    <property type="match status" value="1"/>
</dbReference>
<comment type="subunit">
    <text evidence="2">Homotrimer.</text>
</comment>
<evidence type="ECO:0000256" key="2">
    <source>
        <dbReference type="ARBA" id="ARBA00011233"/>
    </source>
</evidence>
<dbReference type="PANTHER" id="PTHR34501:SF9">
    <property type="entry name" value="MAJOR OUTER MEMBRANE PROTEIN P.IA"/>
    <property type="match status" value="1"/>
</dbReference>
<keyword evidence="9" id="KW-0472">Membrane</keyword>
<dbReference type="PANTHER" id="PTHR34501">
    <property type="entry name" value="PROTEIN YDDL-RELATED"/>
    <property type="match status" value="1"/>
</dbReference>
<keyword evidence="6 11" id="KW-0732">Signal</keyword>